<proteinExistence type="predicted"/>
<reference evidence="2" key="1">
    <citation type="submission" date="2018-08" db="EMBL/GenBank/DDBJ databases">
        <title>Identification of Burkholderia cepacia strains that express a Burkholderia pseudomallei-like capsular polysaccharide.</title>
        <authorList>
            <person name="Burtnick M.N."/>
            <person name="Vongsouvath M."/>
            <person name="Newton P."/>
            <person name="Wuthiekanun V."/>
            <person name="Limmathurotsakul D."/>
            <person name="Brett P.J."/>
            <person name="Chantratita N."/>
            <person name="Dance D.A."/>
        </authorList>
    </citation>
    <scope>NUCLEOTIDE SEQUENCE</scope>
    <source>
        <strain evidence="2">SBXCC001</strain>
    </source>
</reference>
<dbReference type="Proteomes" id="UP001272137">
    <property type="component" value="Unassembled WGS sequence"/>
</dbReference>
<dbReference type="AlphaFoldDB" id="A0AAW9CY75"/>
<accession>A0AAW9CY75</accession>
<dbReference type="EMBL" id="QXCT01000002">
    <property type="protein sequence ID" value="MDW9255833.1"/>
    <property type="molecule type" value="Genomic_DNA"/>
</dbReference>
<feature type="region of interest" description="Disordered" evidence="1">
    <location>
        <begin position="1"/>
        <end position="41"/>
    </location>
</feature>
<name>A0AAW9CY75_BURTH</name>
<comment type="caution">
    <text evidence="2">The sequence shown here is derived from an EMBL/GenBank/DDBJ whole genome shotgun (WGS) entry which is preliminary data.</text>
</comment>
<evidence type="ECO:0000313" key="2">
    <source>
        <dbReference type="EMBL" id="MDW9255833.1"/>
    </source>
</evidence>
<evidence type="ECO:0000256" key="1">
    <source>
        <dbReference type="SAM" id="MobiDB-lite"/>
    </source>
</evidence>
<protein>
    <submittedName>
        <fullName evidence="2">Uncharacterized protein</fullName>
    </submittedName>
</protein>
<sequence length="41" mass="4525">MRPPDRTPNNFPKAAGSGVHTAAPKTRSSIQDFERCRIGTR</sequence>
<organism evidence="2 3">
    <name type="scientific">Burkholderia thailandensis</name>
    <dbReference type="NCBI Taxonomy" id="57975"/>
    <lineage>
        <taxon>Bacteria</taxon>
        <taxon>Pseudomonadati</taxon>
        <taxon>Pseudomonadota</taxon>
        <taxon>Betaproteobacteria</taxon>
        <taxon>Burkholderiales</taxon>
        <taxon>Burkholderiaceae</taxon>
        <taxon>Burkholderia</taxon>
        <taxon>pseudomallei group</taxon>
    </lineage>
</organism>
<gene>
    <name evidence="2" type="ORF">C7S16_4065</name>
</gene>
<feature type="compositionally biased region" description="Basic and acidic residues" evidence="1">
    <location>
        <begin position="32"/>
        <end position="41"/>
    </location>
</feature>
<evidence type="ECO:0000313" key="3">
    <source>
        <dbReference type="Proteomes" id="UP001272137"/>
    </source>
</evidence>